<dbReference type="PROSITE" id="PS50041">
    <property type="entry name" value="C_TYPE_LECTIN_2"/>
    <property type="match status" value="2"/>
</dbReference>
<sequence length="1322" mass="149908">MDIRAMRNILFVLLAVLIVSDVLSARTRKLRSTTKAATKRQRKTTTKKVTTSVTTQSPNHFCRFFNIIQKNFLDLMLPDDFISGKRDVLTEFIDHRGLPFGSYVNRELRIYFESFDTVGFQTAVTTCLYRKLQLLSIDTPKEKNRYSNGLDEMTKVLHFDKTDLDFIWTSAVPCSKSDPLDRATNSCSSVTWCSNNVETRLNYTINLAQASPPYCMAYQFSKQQLVLVNCSFETIFLCEPSCSEPKCPPKSLCKRDDSWFEVVDGKNYLKKDLKIRGKWEQSPYGVSYFLGEKLVTWQENWMTCCSLGLKPIVVTTALKFFDESSSSMQGIVYWTALTRAGCPFHFKNCFHNYESISNLSINGMQEGGSCVAVSTRDPLTKAKMKVSLALKSMVCSSKLLLGCEGQEQTFEFRKDIPIDCDLPECRGIPECVPDESNFIKQPRRVMLAAGRFGNWFSACDHRFLELKKEYGTWDEAYKRCCSLGMDLLSIHNSNKQFCLNNPNAYSSKDKVKLPFVGQYWTSGRDLEACRGRLRWCTSYLNDYLKKDLVWKAQEIPGSANNSCVFVDFNNADFPSLGLADCSEKKQFFCEGPSVVGPKSKVHATFCRKSFKVKEKEAMQIWNNGDISRAGYSAKEMVQCLAEYIGLVYDSTKLNERVYIKMMSRMFFPLDEMAMMQETMMKMTMMNSIQTNMVGSYAVELTPVQSADETKKMKHTLSALALEESDRFYASHFQLAAELISKLYDCRHIMSKTNEATFAFDFLQCILQSEGAERFWTAYNFDLEEFSVIPSEKEVSSPCFLFESLLVNTTFCTPSREFFVQPVPNGPFITSVPIGVKKMKTSSFTTCLEKLGSLPYAKTKEEFNSFYNYFRSVAPNLTIIWDQGFATSDGGFKWCRSDFNPLSSNARISVPVPVVATTTKNPLMLISYPGPIPNLHAVPVTEELNSSELKTNSQVGFKSAVTSCLYRKLHLLSINTPEEIYGYSILGVVSDFMWTSAVPCSKSDPLDRATNSCSSVTWCSNNVETRLDYTLNLAHTSPPYCMVHQSSTQQLVLVNCSFRAMFSCEGTWDEAYKRCCSLGMDLLSIHNSNKQFCLNNPNAYSSKDKVKLPFVGQYWTSGRDFEACRGRLRWCTSFLNDYLKKDLAWKAQEIPGSANNSCVFVDFNKADLPSLGLADCSEKKQFFCEMKSSSFTTCLEKRGSLPYANTKEEFNSFYNYFRGVAPDLKIIWDQGFVTSDGGFKWCRSDVDPLNSSAQISVPVPVVATTTKNPLMLISYPGPTPNLHAVPVTEELKYEVDVFCRFETSIVEDCSSVPTDKPILRWEY</sequence>
<organism evidence="3 4">
    <name type="scientific">Cloeon dipterum</name>
    <dbReference type="NCBI Taxonomy" id="197152"/>
    <lineage>
        <taxon>Eukaryota</taxon>
        <taxon>Metazoa</taxon>
        <taxon>Ecdysozoa</taxon>
        <taxon>Arthropoda</taxon>
        <taxon>Hexapoda</taxon>
        <taxon>Insecta</taxon>
        <taxon>Pterygota</taxon>
        <taxon>Palaeoptera</taxon>
        <taxon>Ephemeroptera</taxon>
        <taxon>Pisciforma</taxon>
        <taxon>Baetidae</taxon>
        <taxon>Cloeon</taxon>
    </lineage>
</organism>
<dbReference type="InterPro" id="IPR001304">
    <property type="entry name" value="C-type_lectin-like"/>
</dbReference>
<dbReference type="Gene3D" id="3.10.100.10">
    <property type="entry name" value="Mannose-Binding Protein A, subunit A"/>
    <property type="match status" value="2"/>
</dbReference>
<feature type="signal peptide" evidence="1">
    <location>
        <begin position="1"/>
        <end position="24"/>
    </location>
</feature>
<feature type="domain" description="C-type lectin" evidence="2">
    <location>
        <begin position="472"/>
        <end position="590"/>
    </location>
</feature>
<gene>
    <name evidence="3" type="ORF">CLODIP_2_CD08930</name>
</gene>
<evidence type="ECO:0000313" key="4">
    <source>
        <dbReference type="Proteomes" id="UP000494165"/>
    </source>
</evidence>
<dbReference type="CDD" id="cd00037">
    <property type="entry name" value="CLECT"/>
    <property type="match status" value="2"/>
</dbReference>
<evidence type="ECO:0000256" key="1">
    <source>
        <dbReference type="SAM" id="SignalP"/>
    </source>
</evidence>
<proteinExistence type="predicted"/>
<dbReference type="InterPro" id="IPR050111">
    <property type="entry name" value="C-type_lectin/snaclec_domain"/>
</dbReference>
<dbReference type="SUPFAM" id="SSF56436">
    <property type="entry name" value="C-type lectin-like"/>
    <property type="match status" value="3"/>
</dbReference>
<evidence type="ECO:0000313" key="3">
    <source>
        <dbReference type="EMBL" id="CAB3360403.1"/>
    </source>
</evidence>
<name>A0A8S1C044_9INSE</name>
<comment type="caution">
    <text evidence="3">The sequence shown here is derived from an EMBL/GenBank/DDBJ whole genome shotgun (WGS) entry which is preliminary data.</text>
</comment>
<feature type="domain" description="C-type lectin" evidence="2">
    <location>
        <begin position="1066"/>
        <end position="1184"/>
    </location>
</feature>
<dbReference type="InterPro" id="IPR016187">
    <property type="entry name" value="CTDL_fold"/>
</dbReference>
<dbReference type="EMBL" id="CADEPI010000003">
    <property type="protein sequence ID" value="CAB3360403.1"/>
    <property type="molecule type" value="Genomic_DNA"/>
</dbReference>
<feature type="chain" id="PRO_5035865213" description="C-type lectin domain-containing protein" evidence="1">
    <location>
        <begin position="25"/>
        <end position="1322"/>
    </location>
</feature>
<dbReference type="InterPro" id="IPR016186">
    <property type="entry name" value="C-type_lectin-like/link_sf"/>
</dbReference>
<accession>A0A8S1C044</accession>
<dbReference type="Proteomes" id="UP000494165">
    <property type="component" value="Unassembled WGS sequence"/>
</dbReference>
<protein>
    <recommendedName>
        <fullName evidence="2">C-type lectin domain-containing protein</fullName>
    </recommendedName>
</protein>
<keyword evidence="4" id="KW-1185">Reference proteome</keyword>
<dbReference type="PANTHER" id="PTHR22803">
    <property type="entry name" value="MANNOSE, PHOSPHOLIPASE, LECTIN RECEPTOR RELATED"/>
    <property type="match status" value="1"/>
</dbReference>
<evidence type="ECO:0000259" key="2">
    <source>
        <dbReference type="PROSITE" id="PS50041"/>
    </source>
</evidence>
<keyword evidence="1" id="KW-0732">Signal</keyword>
<reference evidence="3 4" key="1">
    <citation type="submission" date="2020-04" db="EMBL/GenBank/DDBJ databases">
        <authorList>
            <person name="Alioto T."/>
            <person name="Alioto T."/>
            <person name="Gomez Garrido J."/>
        </authorList>
    </citation>
    <scope>NUCLEOTIDE SEQUENCE [LARGE SCALE GENOMIC DNA]</scope>
</reference>